<accession>A0A8S5U900</accession>
<dbReference type="EMBL" id="BK016040">
    <property type="protein sequence ID" value="DAF90951.1"/>
    <property type="molecule type" value="Genomic_DNA"/>
</dbReference>
<organism evidence="1">
    <name type="scientific">Podoviridae sp. ctrJu12</name>
    <dbReference type="NCBI Taxonomy" id="2825278"/>
    <lineage>
        <taxon>Viruses</taxon>
        <taxon>Duplodnaviria</taxon>
        <taxon>Heunggongvirae</taxon>
        <taxon>Uroviricota</taxon>
        <taxon>Caudoviricetes</taxon>
    </lineage>
</organism>
<evidence type="ECO:0000313" key="1">
    <source>
        <dbReference type="EMBL" id="DAF90951.1"/>
    </source>
</evidence>
<name>A0A8S5U900_9CAUD</name>
<proteinExistence type="predicted"/>
<protein>
    <submittedName>
        <fullName evidence="1">Uncharacterized protein</fullName>
    </submittedName>
</protein>
<reference evidence="1" key="1">
    <citation type="journal article" date="2021" name="Proc. Natl. Acad. Sci. U.S.A.">
        <title>A Catalog of Tens of Thousands of Viruses from Human Metagenomes Reveals Hidden Associations with Chronic Diseases.</title>
        <authorList>
            <person name="Tisza M.J."/>
            <person name="Buck C.B."/>
        </authorList>
    </citation>
    <scope>NUCLEOTIDE SEQUENCE</scope>
    <source>
        <strain evidence="1">CtrJu12</strain>
    </source>
</reference>
<sequence length="34" mass="3869">MLVSTNHDRPILLSRKQVATRSNMEHVAYVSTLT</sequence>